<organism evidence="1 2">
    <name type="scientific">Nonomuraea insulae</name>
    <dbReference type="NCBI Taxonomy" id="1616787"/>
    <lineage>
        <taxon>Bacteria</taxon>
        <taxon>Bacillati</taxon>
        <taxon>Actinomycetota</taxon>
        <taxon>Actinomycetes</taxon>
        <taxon>Streptosporangiales</taxon>
        <taxon>Streptosporangiaceae</taxon>
        <taxon>Nonomuraea</taxon>
    </lineage>
</organism>
<proteinExistence type="predicted"/>
<dbReference type="Proteomes" id="UP001596058">
    <property type="component" value="Unassembled WGS sequence"/>
</dbReference>
<accession>A0ABW1CZC0</accession>
<evidence type="ECO:0000313" key="2">
    <source>
        <dbReference type="Proteomes" id="UP001596058"/>
    </source>
</evidence>
<comment type="caution">
    <text evidence="1">The sequence shown here is derived from an EMBL/GenBank/DDBJ whole genome shotgun (WGS) entry which is preliminary data.</text>
</comment>
<evidence type="ECO:0000313" key="1">
    <source>
        <dbReference type="EMBL" id="MFC5830929.1"/>
    </source>
</evidence>
<protein>
    <submittedName>
        <fullName evidence="1">Zinc-binding dehydrogenase</fullName>
    </submittedName>
</protein>
<reference evidence="2" key="1">
    <citation type="journal article" date="2019" name="Int. J. Syst. Evol. Microbiol.">
        <title>The Global Catalogue of Microorganisms (GCM) 10K type strain sequencing project: providing services to taxonomists for standard genome sequencing and annotation.</title>
        <authorList>
            <consortium name="The Broad Institute Genomics Platform"/>
            <consortium name="The Broad Institute Genome Sequencing Center for Infectious Disease"/>
            <person name="Wu L."/>
            <person name="Ma J."/>
        </authorList>
    </citation>
    <scope>NUCLEOTIDE SEQUENCE [LARGE SCALE GENOMIC DNA]</scope>
    <source>
        <strain evidence="2">CCUG 53903</strain>
    </source>
</reference>
<dbReference type="EMBL" id="JBHSPA010000059">
    <property type="protein sequence ID" value="MFC5830929.1"/>
    <property type="molecule type" value="Genomic_DNA"/>
</dbReference>
<gene>
    <name evidence="1" type="ORF">ACFPZ3_44360</name>
</gene>
<name>A0ABW1CZC0_9ACTN</name>
<dbReference type="RefSeq" id="WP_379520411.1">
    <property type="nucleotide sequence ID" value="NZ_JBHSPA010000059.1"/>
</dbReference>
<keyword evidence="2" id="KW-1185">Reference proteome</keyword>
<dbReference type="Pfam" id="PF13602">
    <property type="entry name" value="ADH_zinc_N_2"/>
    <property type="match status" value="1"/>
</dbReference>
<sequence length="54" mass="5799">MRSDATQLTELIARADAGELKIEVAERRPLTDLATVHDEATAGRLAGKTILIPV</sequence>